<dbReference type="GO" id="GO:1990281">
    <property type="term" value="C:efflux pump complex"/>
    <property type="evidence" value="ECO:0007669"/>
    <property type="project" value="TreeGrafter"/>
</dbReference>
<dbReference type="NCBIfam" id="TIGR01730">
    <property type="entry name" value="RND_mfp"/>
    <property type="match status" value="1"/>
</dbReference>
<feature type="domain" description="Multidrug resistance protein MdtA-like barrel-sandwich hybrid" evidence="3">
    <location>
        <begin position="75"/>
        <end position="214"/>
    </location>
</feature>
<gene>
    <name evidence="4" type="ORF">MNBD_GAMMA11-893</name>
</gene>
<dbReference type="PANTHER" id="PTHR30469:SF12">
    <property type="entry name" value="MULTIDRUG RESISTANCE PROTEIN MDTA"/>
    <property type="match status" value="1"/>
</dbReference>
<keyword evidence="2" id="KW-1133">Transmembrane helix</keyword>
<keyword evidence="2" id="KW-0472">Membrane</keyword>
<dbReference type="PANTHER" id="PTHR30469">
    <property type="entry name" value="MULTIDRUG RESISTANCE PROTEIN MDTA"/>
    <property type="match status" value="1"/>
</dbReference>
<dbReference type="Gene3D" id="2.40.420.20">
    <property type="match status" value="1"/>
</dbReference>
<keyword evidence="1" id="KW-0175">Coiled coil</keyword>
<dbReference type="Gene3D" id="2.40.50.100">
    <property type="match status" value="1"/>
</dbReference>
<dbReference type="EMBL" id="UOFG01000043">
    <property type="protein sequence ID" value="VAW58622.1"/>
    <property type="molecule type" value="Genomic_DNA"/>
</dbReference>
<dbReference type="Gene3D" id="2.40.30.170">
    <property type="match status" value="1"/>
</dbReference>
<organism evidence="4">
    <name type="scientific">hydrothermal vent metagenome</name>
    <dbReference type="NCBI Taxonomy" id="652676"/>
    <lineage>
        <taxon>unclassified sequences</taxon>
        <taxon>metagenomes</taxon>
        <taxon>ecological metagenomes</taxon>
    </lineage>
</organism>
<protein>
    <recommendedName>
        <fullName evidence="3">Multidrug resistance protein MdtA-like barrel-sandwich hybrid domain-containing protein</fullName>
    </recommendedName>
</protein>
<feature type="coiled-coil region" evidence="1">
    <location>
        <begin position="114"/>
        <end position="182"/>
    </location>
</feature>
<feature type="transmembrane region" description="Helical" evidence="2">
    <location>
        <begin position="12"/>
        <end position="31"/>
    </location>
</feature>
<dbReference type="InterPro" id="IPR058625">
    <property type="entry name" value="MdtA-like_BSH"/>
</dbReference>
<accession>A0A3B0X587</accession>
<dbReference type="AlphaFoldDB" id="A0A3B0X587"/>
<evidence type="ECO:0000256" key="1">
    <source>
        <dbReference type="SAM" id="Coils"/>
    </source>
</evidence>
<evidence type="ECO:0000259" key="3">
    <source>
        <dbReference type="Pfam" id="PF25917"/>
    </source>
</evidence>
<proteinExistence type="predicted"/>
<dbReference type="GO" id="GO:0015562">
    <property type="term" value="F:efflux transmembrane transporter activity"/>
    <property type="evidence" value="ECO:0007669"/>
    <property type="project" value="TreeGrafter"/>
</dbReference>
<evidence type="ECO:0000256" key="2">
    <source>
        <dbReference type="SAM" id="Phobius"/>
    </source>
</evidence>
<name>A0A3B0X587_9ZZZZ</name>
<sequence length="412" mass="45795">MKFSPKAKKEAFIVFATLAAGVVVASMLFVFKPAAEKQQVKEVLSLAEFVRAKKQPLSMTVHSQGSVSAKININLVAEVSGRIVHMAGLKYNGGFFKKGDLLLNIDNTDYLLAITRSQAQVAGAKQQLVKAETEAAQARYDLKQIGRNPSKSTAYALREPHLAEARANLLAAEADLKISQLKMQRTRMKAPFNGRVVSKSVDIGQYVSTGTVLASIYSTDAVQVRLPLSLYQTELLGISLDNNQSQLQAVNVELSSEYFSTRHYWQAKLSHMEAVLNERNRLVYFIAEVEHPYVRDARYPERPFLTPGMFIKAKLVGAEKKAVIKLPGASLRRENELWVLDENDKLIKKTTEIYTKDAQFIYVKSGLQEGARVIINAIDYPLQGMQLRSVSAMHSSATRSPQVEAVQKTTSE</sequence>
<dbReference type="Gene3D" id="1.10.287.470">
    <property type="entry name" value="Helix hairpin bin"/>
    <property type="match status" value="1"/>
</dbReference>
<dbReference type="Pfam" id="PF25917">
    <property type="entry name" value="BSH_RND"/>
    <property type="match status" value="1"/>
</dbReference>
<evidence type="ECO:0000313" key="4">
    <source>
        <dbReference type="EMBL" id="VAW58622.1"/>
    </source>
</evidence>
<dbReference type="InterPro" id="IPR006143">
    <property type="entry name" value="RND_pump_MFP"/>
</dbReference>
<reference evidence="4" key="1">
    <citation type="submission" date="2018-06" db="EMBL/GenBank/DDBJ databases">
        <authorList>
            <person name="Zhirakovskaya E."/>
        </authorList>
    </citation>
    <scope>NUCLEOTIDE SEQUENCE</scope>
</reference>
<keyword evidence="2" id="KW-0812">Transmembrane</keyword>
<dbReference type="SUPFAM" id="SSF111369">
    <property type="entry name" value="HlyD-like secretion proteins"/>
    <property type="match status" value="1"/>
</dbReference>